<comment type="caution">
    <text evidence="1">The sequence shown here is derived from an EMBL/GenBank/DDBJ whole genome shotgun (WGS) entry which is preliminary data.</text>
</comment>
<dbReference type="OrthoDB" id="4761172at2759"/>
<dbReference type="EMBL" id="MAVT02000154">
    <property type="protein sequence ID" value="POS78867.1"/>
    <property type="molecule type" value="Genomic_DNA"/>
</dbReference>
<gene>
    <name evidence="1" type="ORF">DHEL01_v202743</name>
</gene>
<name>A0A2P5I8P5_DIAHE</name>
<sequence>MYPPLDDRVLQERSLHERYQLSDNVVGLFRVYGEHHRGLEPPEALGRRLRTSTLMRTCTDTISFLAVAMQKNPAPECMAECSEIIACCTEMLNIANESNQCKVLPFMKLPREIRQMVYQYYFKNLVLQRPGAHPSIILKDPIGCDCHCLQINETMKNHLRSVEVYWRGAQSDSAFKLLQEVPKLKSLLVLVSSSTTSIISVKETLLRKYWPNRRQTRIPEALGFDELTELVGECGVEYVSVAHVDNTTTFAGLTKSGAVFTAFFWPSQKEDQSNTL</sequence>
<reference evidence="1" key="1">
    <citation type="submission" date="2017-09" db="EMBL/GenBank/DDBJ databases">
        <title>Polyketide synthases of a Diaporthe helianthi virulent isolate.</title>
        <authorList>
            <person name="Baroncelli R."/>
        </authorList>
    </citation>
    <scope>NUCLEOTIDE SEQUENCE [LARGE SCALE GENOMIC DNA]</scope>
    <source>
        <strain evidence="1">7/96</strain>
    </source>
</reference>
<evidence type="ECO:0000313" key="1">
    <source>
        <dbReference type="EMBL" id="POS78867.1"/>
    </source>
</evidence>
<accession>A0A2P5I8P5</accession>
<keyword evidence="2" id="KW-1185">Reference proteome</keyword>
<evidence type="ECO:0000313" key="2">
    <source>
        <dbReference type="Proteomes" id="UP000094444"/>
    </source>
</evidence>
<organism evidence="1 2">
    <name type="scientific">Diaporthe helianthi</name>
    <dbReference type="NCBI Taxonomy" id="158607"/>
    <lineage>
        <taxon>Eukaryota</taxon>
        <taxon>Fungi</taxon>
        <taxon>Dikarya</taxon>
        <taxon>Ascomycota</taxon>
        <taxon>Pezizomycotina</taxon>
        <taxon>Sordariomycetes</taxon>
        <taxon>Sordariomycetidae</taxon>
        <taxon>Diaporthales</taxon>
        <taxon>Diaporthaceae</taxon>
        <taxon>Diaporthe</taxon>
    </lineage>
</organism>
<dbReference type="Proteomes" id="UP000094444">
    <property type="component" value="Unassembled WGS sequence"/>
</dbReference>
<dbReference type="AlphaFoldDB" id="A0A2P5I8P5"/>
<dbReference type="InParanoid" id="A0A2P5I8P5"/>
<proteinExistence type="predicted"/>
<protein>
    <submittedName>
        <fullName evidence="1">Uncharacterized protein</fullName>
    </submittedName>
</protein>